<proteinExistence type="predicted"/>
<gene>
    <name evidence="1" type="ORF">UV61_C0013G0016</name>
</gene>
<accession>A0A0G1ESM8</accession>
<sequence>MTICQLGILNSQITSLVCEQAPGITPDDSLARVRHCLSQIEPSLIDPLVGVIINYKGQRIARYNPQTKNFS</sequence>
<dbReference type="EMBL" id="LCFD01000013">
    <property type="protein sequence ID" value="KKS86081.1"/>
    <property type="molecule type" value="Genomic_DNA"/>
</dbReference>
<protein>
    <submittedName>
        <fullName evidence="1">Uncharacterized protein</fullName>
    </submittedName>
</protein>
<reference evidence="1 2" key="1">
    <citation type="journal article" date="2015" name="Nature">
        <title>rRNA introns, odd ribosomes, and small enigmatic genomes across a large radiation of phyla.</title>
        <authorList>
            <person name="Brown C.T."/>
            <person name="Hug L.A."/>
            <person name="Thomas B.C."/>
            <person name="Sharon I."/>
            <person name="Castelle C.J."/>
            <person name="Singh A."/>
            <person name="Wilkins M.J."/>
            <person name="Williams K.H."/>
            <person name="Banfield J.F."/>
        </authorList>
    </citation>
    <scope>NUCLEOTIDE SEQUENCE [LARGE SCALE GENOMIC DNA]</scope>
</reference>
<evidence type="ECO:0000313" key="2">
    <source>
        <dbReference type="Proteomes" id="UP000034050"/>
    </source>
</evidence>
<dbReference type="Proteomes" id="UP000034050">
    <property type="component" value="Unassembled WGS sequence"/>
</dbReference>
<evidence type="ECO:0000313" key="1">
    <source>
        <dbReference type="EMBL" id="KKS86081.1"/>
    </source>
</evidence>
<name>A0A0G1ESM8_9BACT</name>
<organism evidence="1 2">
    <name type="scientific">Candidatus Gottesmanbacteria bacterium GW2011_GWB1_43_11</name>
    <dbReference type="NCBI Taxonomy" id="1618446"/>
    <lineage>
        <taxon>Bacteria</taxon>
        <taxon>Candidatus Gottesmaniibacteriota</taxon>
    </lineage>
</organism>
<dbReference type="AlphaFoldDB" id="A0A0G1ESM8"/>
<comment type="caution">
    <text evidence="1">The sequence shown here is derived from an EMBL/GenBank/DDBJ whole genome shotgun (WGS) entry which is preliminary data.</text>
</comment>